<organism evidence="10">
    <name type="scientific">Corethrella appendiculata</name>
    <dbReference type="NCBI Taxonomy" id="1370023"/>
    <lineage>
        <taxon>Eukaryota</taxon>
        <taxon>Metazoa</taxon>
        <taxon>Ecdysozoa</taxon>
        <taxon>Arthropoda</taxon>
        <taxon>Hexapoda</taxon>
        <taxon>Insecta</taxon>
        <taxon>Pterygota</taxon>
        <taxon>Neoptera</taxon>
        <taxon>Endopterygota</taxon>
        <taxon>Diptera</taxon>
        <taxon>Nematocera</taxon>
        <taxon>Culicoidea</taxon>
        <taxon>Chaoboridae</taxon>
        <taxon>Corethrella</taxon>
    </lineage>
</organism>
<evidence type="ECO:0000313" key="10">
    <source>
        <dbReference type="EMBL" id="JAB57220.1"/>
    </source>
</evidence>
<comment type="subcellular location">
    <subcellularLocation>
        <location evidence="2">Cell membrane</location>
    </subcellularLocation>
</comment>
<dbReference type="AlphaFoldDB" id="U5ETS7"/>
<feature type="transmembrane region" description="Helical" evidence="9">
    <location>
        <begin position="431"/>
        <end position="453"/>
    </location>
</feature>
<name>U5ETS7_9DIPT</name>
<keyword evidence="8" id="KW-0325">Glycoprotein</keyword>
<dbReference type="PANTHER" id="PTHR11923">
    <property type="entry name" value="SCAVENGER RECEPTOR CLASS B TYPE-1 SR-B1"/>
    <property type="match status" value="1"/>
</dbReference>
<evidence type="ECO:0000256" key="9">
    <source>
        <dbReference type="SAM" id="Phobius"/>
    </source>
</evidence>
<evidence type="ECO:0000256" key="7">
    <source>
        <dbReference type="ARBA" id="ARBA00023136"/>
    </source>
</evidence>
<evidence type="ECO:0000256" key="8">
    <source>
        <dbReference type="ARBA" id="ARBA00023180"/>
    </source>
</evidence>
<keyword evidence="5 9" id="KW-0812">Transmembrane</keyword>
<dbReference type="GO" id="GO:0005737">
    <property type="term" value="C:cytoplasm"/>
    <property type="evidence" value="ECO:0007669"/>
    <property type="project" value="TreeGrafter"/>
</dbReference>
<sequence>ILIGLAVVIILLGIFSVALFESFFDDIIFENLKLSPISKSHDEWKKPSVPVYLDIYAFNWTNPDEFDDLETKVRLQQVGPYRFRHYRDKVSIVWNDKNGTVSYKQKDLYYFVRNESVGSLDDVIYNLNPVAVGAANEAKYWNYVKAKTVSLALAINKENIYIKKSLGELSFDGFDDPMIKMATIFRETVYDRVGWFYLRNNSDVLTRVVNVNTGQLDIKRLGKTEQWNYSPYTDGYDSPCNDISDGSAGEFFPPLRTKADPIRMTFPDLCRSIPLYYEKEVEIEGILGYKYTMSKRTLDNGSQYEENLCLTTNTSSFGSGVFNVSRCNYGAPAFMSLPNFYNADQSFFNEIEGLEPDQDAHEFSITLEPKTGVILRVTARLQMNFYVEPHPNIALFQDVRKMFMPIFWTDSSVTIPPEHAASLRIGLNIPLFVKIFGIILINFGILILSWLFFKEVFKRKYLAKSKENKRLATQMDVIRNNSEKQLPETEAMLNK</sequence>
<evidence type="ECO:0000256" key="4">
    <source>
        <dbReference type="ARBA" id="ARBA00022475"/>
    </source>
</evidence>
<dbReference type="GO" id="GO:0005886">
    <property type="term" value="C:plasma membrane"/>
    <property type="evidence" value="ECO:0007669"/>
    <property type="project" value="UniProtKB-SubCell"/>
</dbReference>
<evidence type="ECO:0000256" key="3">
    <source>
        <dbReference type="ARBA" id="ARBA00010532"/>
    </source>
</evidence>
<evidence type="ECO:0000256" key="2">
    <source>
        <dbReference type="ARBA" id="ARBA00004236"/>
    </source>
</evidence>
<evidence type="ECO:0000256" key="1">
    <source>
        <dbReference type="ARBA" id="ARBA00003156"/>
    </source>
</evidence>
<reference evidence="10" key="1">
    <citation type="journal article" date="2014" name="Insect Biochem. Mol. Biol.">
        <title>An insight into the sialome of the frog biting fly, Corethrella appendiculata.</title>
        <authorList>
            <person name="Ribeiro J.M.C."/>
            <person name="Chagas A.C."/>
            <person name="Pham V.M."/>
            <person name="Lounibos L.P."/>
            <person name="Calvo E."/>
        </authorList>
    </citation>
    <scope>NUCLEOTIDE SEQUENCE</scope>
    <source>
        <tissue evidence="10">Salivary glands</tissue>
    </source>
</reference>
<comment type="similarity">
    <text evidence="3">Belongs to the CD36 family.</text>
</comment>
<evidence type="ECO:0000256" key="5">
    <source>
        <dbReference type="ARBA" id="ARBA00022692"/>
    </source>
</evidence>
<dbReference type="GO" id="GO:0005044">
    <property type="term" value="F:scavenger receptor activity"/>
    <property type="evidence" value="ECO:0007669"/>
    <property type="project" value="TreeGrafter"/>
</dbReference>
<dbReference type="PRINTS" id="PR01609">
    <property type="entry name" value="CD36FAMILY"/>
</dbReference>
<keyword evidence="4" id="KW-1003">Cell membrane</keyword>
<dbReference type="Pfam" id="PF01130">
    <property type="entry name" value="CD36"/>
    <property type="match status" value="1"/>
</dbReference>
<proteinExistence type="evidence at transcript level"/>
<dbReference type="PANTHER" id="PTHR11923:SF93">
    <property type="entry name" value="GH07959P-RELATED"/>
    <property type="match status" value="1"/>
</dbReference>
<protein>
    <submittedName>
        <fullName evidence="10">Putative plasma membrane glycoprotein cd36</fullName>
    </submittedName>
</protein>
<evidence type="ECO:0000256" key="6">
    <source>
        <dbReference type="ARBA" id="ARBA00022989"/>
    </source>
</evidence>
<accession>U5ETS7</accession>
<dbReference type="InterPro" id="IPR002159">
    <property type="entry name" value="CD36_fam"/>
</dbReference>
<keyword evidence="6 9" id="KW-1133">Transmembrane helix</keyword>
<keyword evidence="7 9" id="KW-0472">Membrane</keyword>
<feature type="non-terminal residue" evidence="10">
    <location>
        <position position="1"/>
    </location>
</feature>
<dbReference type="EMBL" id="GANO01002651">
    <property type="protein sequence ID" value="JAB57220.1"/>
    <property type="molecule type" value="mRNA"/>
</dbReference>
<comment type="function">
    <text evidence="1">Plays an olfactory role that is not restricted to pheromone sensitivity.</text>
</comment>